<evidence type="ECO:0000256" key="1">
    <source>
        <dbReference type="SAM" id="MobiDB-lite"/>
    </source>
</evidence>
<comment type="caution">
    <text evidence="2">The sequence shown here is derived from an EMBL/GenBank/DDBJ whole genome shotgun (WGS) entry which is preliminary data.</text>
</comment>
<dbReference type="Proteomes" id="UP000712600">
    <property type="component" value="Unassembled WGS sequence"/>
</dbReference>
<dbReference type="EMBL" id="QGKX02001347">
    <property type="protein sequence ID" value="KAF3526769.1"/>
    <property type="molecule type" value="Genomic_DNA"/>
</dbReference>
<name>A0A8S9Q160_BRACR</name>
<evidence type="ECO:0000313" key="2">
    <source>
        <dbReference type="EMBL" id="KAF3526769.1"/>
    </source>
</evidence>
<gene>
    <name evidence="2" type="ORF">F2Q69_00050296</name>
</gene>
<reference evidence="2" key="1">
    <citation type="submission" date="2019-12" db="EMBL/GenBank/DDBJ databases">
        <title>Genome sequencing and annotation of Brassica cretica.</title>
        <authorList>
            <person name="Studholme D.J."/>
            <person name="Sarris P."/>
        </authorList>
    </citation>
    <scope>NUCLEOTIDE SEQUENCE</scope>
    <source>
        <strain evidence="2">PFS-109/04</strain>
        <tissue evidence="2">Leaf</tissue>
    </source>
</reference>
<evidence type="ECO:0000313" key="3">
    <source>
        <dbReference type="Proteomes" id="UP000712600"/>
    </source>
</evidence>
<organism evidence="2 3">
    <name type="scientific">Brassica cretica</name>
    <name type="common">Mustard</name>
    <dbReference type="NCBI Taxonomy" id="69181"/>
    <lineage>
        <taxon>Eukaryota</taxon>
        <taxon>Viridiplantae</taxon>
        <taxon>Streptophyta</taxon>
        <taxon>Embryophyta</taxon>
        <taxon>Tracheophyta</taxon>
        <taxon>Spermatophyta</taxon>
        <taxon>Magnoliopsida</taxon>
        <taxon>eudicotyledons</taxon>
        <taxon>Gunneridae</taxon>
        <taxon>Pentapetalae</taxon>
        <taxon>rosids</taxon>
        <taxon>malvids</taxon>
        <taxon>Brassicales</taxon>
        <taxon>Brassicaceae</taxon>
        <taxon>Brassiceae</taxon>
        <taxon>Brassica</taxon>
    </lineage>
</organism>
<accession>A0A8S9Q160</accession>
<dbReference type="AlphaFoldDB" id="A0A8S9Q160"/>
<feature type="region of interest" description="Disordered" evidence="1">
    <location>
        <begin position="229"/>
        <end position="273"/>
    </location>
</feature>
<sequence>MAASFFFPRPITTTGDLEDLYNTYGVDRAVKLELASPLETPETVRDGYCGAYLAYFQSCGLSFPILESVLEIFAELGLSFTQACPNLLRHLVALLAVPYRDELWRERFFVFKIDQASVGSFDFSKLSRSWAGEIARSGPPYDPSQLRGLLSVLRRGDVSWTSFGGPKIRVAFLFPRGETTAPLIDDDEEAGLPEARATPRLVVVRSRAASGSSRDLTLRSGVIDATTSEGTPILLSSGPEDELSPPQSKHRRVSHVSPFDSAPPSPRRSTLLGPRFVHEGVGPLTASGDDLLYLARAVRPEGVAPLLLSSPAERTAYTKIVAASFSAIEACNELVAATEHHIGDSRRDAEIESIGLDLKRLSAELETAKLEGAKDARKIVGLIKDWERARRESATLAAEVNGQRYRIVDLELERDRDIRRAFWAARCDVVHRYSEILSRLKGKWASKEKETSARIHL</sequence>
<protein>
    <submittedName>
        <fullName evidence="2">Uncharacterized protein</fullName>
    </submittedName>
</protein>
<proteinExistence type="predicted"/>